<dbReference type="PROSITE" id="PS51819">
    <property type="entry name" value="VOC"/>
    <property type="match status" value="1"/>
</dbReference>
<dbReference type="Gene3D" id="3.10.180.10">
    <property type="entry name" value="2,3-Dihydroxybiphenyl 1,2-Dioxygenase, domain 1"/>
    <property type="match status" value="1"/>
</dbReference>
<accession>A0ABW3UL93</accession>
<keyword evidence="3" id="KW-1185">Reference proteome</keyword>
<organism evidence="2 3">
    <name type="scientific">Paenibacillus vulneris</name>
    <dbReference type="NCBI Taxonomy" id="1133364"/>
    <lineage>
        <taxon>Bacteria</taxon>
        <taxon>Bacillati</taxon>
        <taxon>Bacillota</taxon>
        <taxon>Bacilli</taxon>
        <taxon>Bacillales</taxon>
        <taxon>Paenibacillaceae</taxon>
        <taxon>Paenibacillus</taxon>
    </lineage>
</organism>
<dbReference type="InterPro" id="IPR037523">
    <property type="entry name" value="VOC_core"/>
</dbReference>
<dbReference type="RefSeq" id="WP_256865458.1">
    <property type="nucleotide sequence ID" value="NZ_BAABJG010000003.1"/>
</dbReference>
<evidence type="ECO:0000259" key="1">
    <source>
        <dbReference type="PROSITE" id="PS51819"/>
    </source>
</evidence>
<dbReference type="InterPro" id="IPR004360">
    <property type="entry name" value="Glyas_Fos-R_dOase_dom"/>
</dbReference>
<gene>
    <name evidence="2" type="ORF">ACFQ4B_15445</name>
</gene>
<dbReference type="InterPro" id="IPR029068">
    <property type="entry name" value="Glyas_Bleomycin-R_OHBP_Dase"/>
</dbReference>
<reference evidence="3" key="1">
    <citation type="journal article" date="2019" name="Int. J. Syst. Evol. Microbiol.">
        <title>The Global Catalogue of Microorganisms (GCM) 10K type strain sequencing project: providing services to taxonomists for standard genome sequencing and annotation.</title>
        <authorList>
            <consortium name="The Broad Institute Genomics Platform"/>
            <consortium name="The Broad Institute Genome Sequencing Center for Infectious Disease"/>
            <person name="Wu L."/>
            <person name="Ma J."/>
        </authorList>
    </citation>
    <scope>NUCLEOTIDE SEQUENCE [LARGE SCALE GENOMIC DNA]</scope>
    <source>
        <strain evidence="3">CCUG 53270</strain>
    </source>
</reference>
<sequence>MKTEDPSQRTAFEWKGLACVYIPTRDVVKAADWYDRMLGMKSSILEPGSHAMLSMPGMGLFLVHTDLESTVNFYKQEGGEPEAAWCFSVKNIEGLYEHLKAHGVQVTKLRDRDDCGINFQFYDPDGNYFDVNDDHRIFVPLDRVKKEEDLFVLLKRKVGSKEAMADWDAVSDALGHNKRLPCRVVLHGWDEFRVNWPEQAMELMQRLEKHNEAHPDKRAEIITR</sequence>
<proteinExistence type="predicted"/>
<protein>
    <submittedName>
        <fullName evidence="2">VOC family protein</fullName>
    </submittedName>
</protein>
<comment type="caution">
    <text evidence="2">The sequence shown here is derived from an EMBL/GenBank/DDBJ whole genome shotgun (WGS) entry which is preliminary data.</text>
</comment>
<evidence type="ECO:0000313" key="3">
    <source>
        <dbReference type="Proteomes" id="UP001597180"/>
    </source>
</evidence>
<dbReference type="SUPFAM" id="SSF52038">
    <property type="entry name" value="Barstar-related"/>
    <property type="match status" value="1"/>
</dbReference>
<feature type="domain" description="VOC" evidence="1">
    <location>
        <begin position="16"/>
        <end position="134"/>
    </location>
</feature>
<evidence type="ECO:0000313" key="2">
    <source>
        <dbReference type="EMBL" id="MFD1221510.1"/>
    </source>
</evidence>
<dbReference type="EMBL" id="JBHTLU010000019">
    <property type="protein sequence ID" value="MFD1221510.1"/>
    <property type="molecule type" value="Genomic_DNA"/>
</dbReference>
<dbReference type="InterPro" id="IPR035905">
    <property type="entry name" value="Barstar-like_sf"/>
</dbReference>
<dbReference type="Proteomes" id="UP001597180">
    <property type="component" value="Unassembled WGS sequence"/>
</dbReference>
<dbReference type="Pfam" id="PF00903">
    <property type="entry name" value="Glyoxalase"/>
    <property type="match status" value="1"/>
</dbReference>
<name>A0ABW3UL93_9BACL</name>
<dbReference type="SUPFAM" id="SSF54593">
    <property type="entry name" value="Glyoxalase/Bleomycin resistance protein/Dihydroxybiphenyl dioxygenase"/>
    <property type="match status" value="1"/>
</dbReference>